<dbReference type="Proteomes" id="UP000027318">
    <property type="component" value="Unassembled WGS sequence"/>
</dbReference>
<name>A0A063Y1J0_9GAMM</name>
<reference evidence="2 3" key="1">
    <citation type="journal article" date="2005" name="Int. J. Syst. Evol. Microbiol.">
        <title>Nitrincola lacisaponensis gen. nov., sp. nov., a novel alkaliphilic bacterium isolated from an alkaline, saline lake.</title>
        <authorList>
            <person name="Dimitriu P.A."/>
            <person name="Shukla S.K."/>
            <person name="Conradt J."/>
            <person name="Marquez M.C."/>
            <person name="Ventosa A."/>
            <person name="Maglia A."/>
            <person name="Peyton B.M."/>
            <person name="Pinkart H.C."/>
            <person name="Mormile M.R."/>
        </authorList>
    </citation>
    <scope>NUCLEOTIDE SEQUENCE [LARGE SCALE GENOMIC DNA]</scope>
    <source>
        <strain evidence="2 3">4CA</strain>
    </source>
</reference>
<organism evidence="2 3">
    <name type="scientific">Nitrincola lacisaponensis</name>
    <dbReference type="NCBI Taxonomy" id="267850"/>
    <lineage>
        <taxon>Bacteria</taxon>
        <taxon>Pseudomonadati</taxon>
        <taxon>Pseudomonadota</taxon>
        <taxon>Gammaproteobacteria</taxon>
        <taxon>Oceanospirillales</taxon>
        <taxon>Oceanospirillaceae</taxon>
        <taxon>Nitrincola</taxon>
    </lineage>
</organism>
<dbReference type="AlphaFoldDB" id="A0A063Y1J0"/>
<evidence type="ECO:0000313" key="3">
    <source>
        <dbReference type="Proteomes" id="UP000027318"/>
    </source>
</evidence>
<evidence type="ECO:0000259" key="1">
    <source>
        <dbReference type="Pfam" id="PF13503"/>
    </source>
</evidence>
<gene>
    <name evidence="2" type="ORF">ADINL_2837</name>
</gene>
<dbReference type="Pfam" id="PF13503">
    <property type="entry name" value="DUF4123"/>
    <property type="match status" value="1"/>
</dbReference>
<dbReference type="EMBL" id="JMSZ01000042">
    <property type="protein sequence ID" value="KDE38382.1"/>
    <property type="molecule type" value="Genomic_DNA"/>
</dbReference>
<accession>A0A063Y1J0</accession>
<protein>
    <recommendedName>
        <fullName evidence="1">DUF4123 domain-containing protein</fullName>
    </recommendedName>
</protein>
<comment type="caution">
    <text evidence="2">The sequence shown here is derived from an EMBL/GenBank/DDBJ whole genome shotgun (WGS) entry which is preliminary data.</text>
</comment>
<keyword evidence="3" id="KW-1185">Reference proteome</keyword>
<proteinExistence type="predicted"/>
<dbReference type="InterPro" id="IPR025391">
    <property type="entry name" value="DUF4123"/>
</dbReference>
<evidence type="ECO:0000313" key="2">
    <source>
        <dbReference type="EMBL" id="KDE38382.1"/>
    </source>
</evidence>
<feature type="domain" description="DUF4123" evidence="1">
    <location>
        <begin position="152"/>
        <end position="262"/>
    </location>
</feature>
<sequence>MAHSSPMTPFIGFCRISRGDDLFELVAAVLCNNPTEFEQYVSAELAQEGYWLHWANNVMPLEKWTARYPTHWGAVLADGLTSQHPVVMGPITPLKQATPPLKDWLNVNLIGSVVPLDFQFAVDPPKTVPDILLEPLFGQPEPAIEADRLNTYAVLDASKFPYILPELLEHSDLHFQSLFQGEAQAEIGTHAPYLVQLLKDNHFTRRLFTGPEGVNGIWHRVSGLFIRTSADFNTLRHHLRKFTRVQDEQGKWFYFRFWEAGVSARSLWLGNHVDLHPLISPFFPDSLKPQVIVMLDDEAVQLSRIPGTKPSRSTPLFTQSARSAMRDIRRTLQFQELIEIALTHAGITDAAAIETATQQLNQLRSLFFSLGFWRRDHLVKLCVWELLLGPNFLRNFAQGRVWEVCQLQKPPHETLSILTELIKEEGEIHADESDET</sequence>